<accession>A0A512HRR9</accession>
<proteinExistence type="predicted"/>
<dbReference type="Pfam" id="PF12680">
    <property type="entry name" value="SnoaL_2"/>
    <property type="match status" value="1"/>
</dbReference>
<sequence>MVLVYPGRHDHNQRMTSERADSVRALYESFNDRDLDAVLAAMAPDVDWPNGWEGGRLVGRDAVREYWERQWREIRPNTLVRGLVDRPDGTVEARVRLVVRDPAGTVLERSEVTHVYAFDGPQVRRMTIEP</sequence>
<dbReference type="InterPro" id="IPR032710">
    <property type="entry name" value="NTF2-like_dom_sf"/>
</dbReference>
<dbReference type="Gene3D" id="3.10.450.50">
    <property type="match status" value="1"/>
</dbReference>
<dbReference type="EMBL" id="BJZQ01000001">
    <property type="protein sequence ID" value="GEO88147.1"/>
    <property type="molecule type" value="Genomic_DNA"/>
</dbReference>
<dbReference type="SUPFAM" id="SSF54427">
    <property type="entry name" value="NTF2-like"/>
    <property type="match status" value="1"/>
</dbReference>
<keyword evidence="2" id="KW-0413">Isomerase</keyword>
<dbReference type="Proteomes" id="UP000321769">
    <property type="component" value="Unassembled WGS sequence"/>
</dbReference>
<dbReference type="InterPro" id="IPR037401">
    <property type="entry name" value="SnoaL-like"/>
</dbReference>
<name>A0A512HRR9_9ACTN</name>
<evidence type="ECO:0000313" key="3">
    <source>
        <dbReference type="Proteomes" id="UP000321769"/>
    </source>
</evidence>
<gene>
    <name evidence="2" type="ORF">AFL01nite_04740</name>
</gene>
<feature type="domain" description="SnoaL-like" evidence="1">
    <location>
        <begin position="23"/>
        <end position="125"/>
    </location>
</feature>
<dbReference type="AlphaFoldDB" id="A0A512HRR9"/>
<keyword evidence="3" id="KW-1185">Reference proteome</keyword>
<organism evidence="2 3">
    <name type="scientific">Aeromicrobium flavum</name>
    <dbReference type="NCBI Taxonomy" id="416568"/>
    <lineage>
        <taxon>Bacteria</taxon>
        <taxon>Bacillati</taxon>
        <taxon>Actinomycetota</taxon>
        <taxon>Actinomycetes</taxon>
        <taxon>Propionibacteriales</taxon>
        <taxon>Nocardioidaceae</taxon>
        <taxon>Aeromicrobium</taxon>
    </lineage>
</organism>
<comment type="caution">
    <text evidence="2">The sequence shown here is derived from an EMBL/GenBank/DDBJ whole genome shotgun (WGS) entry which is preliminary data.</text>
</comment>
<dbReference type="GO" id="GO:0016853">
    <property type="term" value="F:isomerase activity"/>
    <property type="evidence" value="ECO:0007669"/>
    <property type="project" value="UniProtKB-KW"/>
</dbReference>
<reference evidence="2 3" key="1">
    <citation type="submission" date="2019-07" db="EMBL/GenBank/DDBJ databases">
        <title>Whole genome shotgun sequence of Aeromicrobium flavum NBRC 107625.</title>
        <authorList>
            <person name="Hosoyama A."/>
            <person name="Uohara A."/>
            <person name="Ohji S."/>
            <person name="Ichikawa N."/>
        </authorList>
    </citation>
    <scope>NUCLEOTIDE SEQUENCE [LARGE SCALE GENOMIC DNA]</scope>
    <source>
        <strain evidence="2 3">NBRC 107625</strain>
    </source>
</reference>
<evidence type="ECO:0000313" key="2">
    <source>
        <dbReference type="EMBL" id="GEO88147.1"/>
    </source>
</evidence>
<evidence type="ECO:0000259" key="1">
    <source>
        <dbReference type="Pfam" id="PF12680"/>
    </source>
</evidence>
<protein>
    <submittedName>
        <fullName evidence="2">Ketosteroid isomerase</fullName>
    </submittedName>
</protein>